<dbReference type="EMBL" id="BPPX01000040">
    <property type="protein sequence ID" value="GJC89365.1"/>
    <property type="molecule type" value="Genomic_DNA"/>
</dbReference>
<dbReference type="Proteomes" id="UP001055172">
    <property type="component" value="Unassembled WGS sequence"/>
</dbReference>
<gene>
    <name evidence="2" type="ORF">ColLi_12203</name>
</gene>
<organism evidence="2 3">
    <name type="scientific">Colletotrichum liriopes</name>
    <dbReference type="NCBI Taxonomy" id="708192"/>
    <lineage>
        <taxon>Eukaryota</taxon>
        <taxon>Fungi</taxon>
        <taxon>Dikarya</taxon>
        <taxon>Ascomycota</taxon>
        <taxon>Pezizomycotina</taxon>
        <taxon>Sordariomycetes</taxon>
        <taxon>Hypocreomycetidae</taxon>
        <taxon>Glomerellales</taxon>
        <taxon>Glomerellaceae</taxon>
        <taxon>Colletotrichum</taxon>
        <taxon>Colletotrichum spaethianum species complex</taxon>
    </lineage>
</organism>
<sequence length="215" mass="23641">MPASRLCQFSYSITLTVALFSLAIFLMTSSGRRVQRGPPNLLDRLSRPDSLPHTEATLQICAVFYTLRNLGPENPSDAPTPFELLQLDPLAPPFHPPQDSARPGTRYYNAVKHEVIEAGKKIRAAAASPARMHAPEYPPRDGGTGDSGDIRGRGNSDRADLVLRASWSVTDMLLSDDTRAVFLDKVQPRLTSWVAKVTVIEGLCGAVWMERGWDV</sequence>
<keyword evidence="3" id="KW-1185">Reference proteome</keyword>
<name>A0AA37LXQ1_9PEZI</name>
<evidence type="ECO:0000313" key="2">
    <source>
        <dbReference type="EMBL" id="GJC89365.1"/>
    </source>
</evidence>
<evidence type="ECO:0000256" key="1">
    <source>
        <dbReference type="SAM" id="MobiDB-lite"/>
    </source>
</evidence>
<dbReference type="AlphaFoldDB" id="A0AA37LXQ1"/>
<accession>A0AA37LXQ1</accession>
<evidence type="ECO:0000313" key="3">
    <source>
        <dbReference type="Proteomes" id="UP001055172"/>
    </source>
</evidence>
<comment type="caution">
    <text evidence="2">The sequence shown here is derived from an EMBL/GenBank/DDBJ whole genome shotgun (WGS) entry which is preliminary data.</text>
</comment>
<proteinExistence type="predicted"/>
<protein>
    <submittedName>
        <fullName evidence="2">Uncharacterized protein</fullName>
    </submittedName>
</protein>
<feature type="region of interest" description="Disordered" evidence="1">
    <location>
        <begin position="126"/>
        <end position="155"/>
    </location>
</feature>
<reference evidence="2 3" key="1">
    <citation type="submission" date="2021-07" db="EMBL/GenBank/DDBJ databases">
        <title>Genome data of Colletotrichum spaethianum.</title>
        <authorList>
            <person name="Utami Y.D."/>
            <person name="Hiruma K."/>
        </authorList>
    </citation>
    <scope>NUCLEOTIDE SEQUENCE [LARGE SCALE GENOMIC DNA]</scope>
    <source>
        <strain evidence="2 3">MAFF 242679</strain>
    </source>
</reference>